<keyword evidence="3 5" id="KW-0732">Signal</keyword>
<evidence type="ECO:0000313" key="6">
    <source>
        <dbReference type="EMBL" id="SEG47308.1"/>
    </source>
</evidence>
<feature type="chain" id="PRO_5009292621" description="Curli production assembly/transport component CsgF" evidence="5">
    <location>
        <begin position="21"/>
        <end position="131"/>
    </location>
</feature>
<dbReference type="InterPro" id="IPR018893">
    <property type="entry name" value="T8SS_CsgF"/>
</dbReference>
<sequence length="131" mass="14057">MNPLNRLLVALALATSTATASELVYKPVNPNFGGDPLNGNYLLNNAQSQDDHEDPSAQGSSLNQTSALDRFTSSLESRLLSNLLNDLEDGTSSHLETSDFIVDILSEDGTITVLITDKTTYQVSEIEVSGL</sequence>
<comment type="function">
    <text evidence="1">May be involved in the biogenesis of curli organelles.</text>
</comment>
<dbReference type="EMBL" id="FNVQ01000002">
    <property type="protein sequence ID" value="SEG47308.1"/>
    <property type="molecule type" value="Genomic_DNA"/>
</dbReference>
<name>A0A1H6AF26_9GAMM</name>
<feature type="region of interest" description="Disordered" evidence="4">
    <location>
        <begin position="36"/>
        <end position="65"/>
    </location>
</feature>
<feature type="signal peptide" evidence="5">
    <location>
        <begin position="1"/>
        <end position="20"/>
    </location>
</feature>
<dbReference type="OrthoDB" id="1443407at2"/>
<reference evidence="6 7" key="1">
    <citation type="submission" date="2016-10" db="EMBL/GenBank/DDBJ databases">
        <authorList>
            <person name="de Groot N.N."/>
        </authorList>
    </citation>
    <scope>NUCLEOTIDE SEQUENCE [LARGE SCALE GENOMIC DNA]</scope>
    <source>
        <strain evidence="6 7">DSM 22012</strain>
    </source>
</reference>
<dbReference type="Proteomes" id="UP000236745">
    <property type="component" value="Unassembled WGS sequence"/>
</dbReference>
<evidence type="ECO:0000256" key="5">
    <source>
        <dbReference type="SAM" id="SignalP"/>
    </source>
</evidence>
<evidence type="ECO:0000256" key="3">
    <source>
        <dbReference type="ARBA" id="ARBA00022729"/>
    </source>
</evidence>
<proteinExistence type="predicted"/>
<dbReference type="AlphaFoldDB" id="A0A1H6AF26"/>
<keyword evidence="7" id="KW-1185">Reference proteome</keyword>
<organism evidence="6 7">
    <name type="scientific">Marinobacterium lutimaris</name>
    <dbReference type="NCBI Taxonomy" id="568106"/>
    <lineage>
        <taxon>Bacteria</taxon>
        <taxon>Pseudomonadati</taxon>
        <taxon>Pseudomonadota</taxon>
        <taxon>Gammaproteobacteria</taxon>
        <taxon>Oceanospirillales</taxon>
        <taxon>Oceanospirillaceae</taxon>
        <taxon>Marinobacterium</taxon>
    </lineage>
</organism>
<dbReference type="RefSeq" id="WP_104003127.1">
    <property type="nucleotide sequence ID" value="NZ_FNVQ01000002.1"/>
</dbReference>
<evidence type="ECO:0000313" key="7">
    <source>
        <dbReference type="Proteomes" id="UP000236745"/>
    </source>
</evidence>
<evidence type="ECO:0000256" key="1">
    <source>
        <dbReference type="ARBA" id="ARBA00003989"/>
    </source>
</evidence>
<evidence type="ECO:0000256" key="4">
    <source>
        <dbReference type="SAM" id="MobiDB-lite"/>
    </source>
</evidence>
<gene>
    <name evidence="6" type="ORF">SAMN05444390_1026</name>
</gene>
<protein>
    <recommendedName>
        <fullName evidence="2">Curli production assembly/transport component CsgF</fullName>
    </recommendedName>
</protein>
<evidence type="ECO:0000256" key="2">
    <source>
        <dbReference type="ARBA" id="ARBA00014031"/>
    </source>
</evidence>
<accession>A0A1H6AF26</accession>
<dbReference type="Pfam" id="PF10614">
    <property type="entry name" value="CsgF"/>
    <property type="match status" value="1"/>
</dbReference>